<dbReference type="AlphaFoldDB" id="A0AAD4LLL8"/>
<reference evidence="1" key="1">
    <citation type="submission" date="2022-01" db="EMBL/GenBank/DDBJ databases">
        <title>Comparative genomics reveals a dynamic genome evolution in the ectomycorrhizal milk-cap (Lactarius) mushrooms.</title>
        <authorList>
            <consortium name="DOE Joint Genome Institute"/>
            <person name="Lebreton A."/>
            <person name="Tang N."/>
            <person name="Kuo A."/>
            <person name="LaButti K."/>
            <person name="Drula E."/>
            <person name="Barry K."/>
            <person name="Clum A."/>
            <person name="Lipzen A."/>
            <person name="Mousain D."/>
            <person name="Ng V."/>
            <person name="Wang R."/>
            <person name="Wang X."/>
            <person name="Dai Y."/>
            <person name="Henrissat B."/>
            <person name="Grigoriev I.V."/>
            <person name="Guerin-Laguette A."/>
            <person name="Yu F."/>
            <person name="Martin F.M."/>
        </authorList>
    </citation>
    <scope>NUCLEOTIDE SEQUENCE</scope>
    <source>
        <strain evidence="1">QP</strain>
    </source>
</reference>
<dbReference type="Proteomes" id="UP001201163">
    <property type="component" value="Unassembled WGS sequence"/>
</dbReference>
<name>A0AAD4LLL8_9AGAM</name>
<organism evidence="1 2">
    <name type="scientific">Lactarius akahatsu</name>
    <dbReference type="NCBI Taxonomy" id="416441"/>
    <lineage>
        <taxon>Eukaryota</taxon>
        <taxon>Fungi</taxon>
        <taxon>Dikarya</taxon>
        <taxon>Basidiomycota</taxon>
        <taxon>Agaricomycotina</taxon>
        <taxon>Agaricomycetes</taxon>
        <taxon>Russulales</taxon>
        <taxon>Russulaceae</taxon>
        <taxon>Lactarius</taxon>
    </lineage>
</organism>
<proteinExistence type="predicted"/>
<evidence type="ECO:0000313" key="2">
    <source>
        <dbReference type="Proteomes" id="UP001201163"/>
    </source>
</evidence>
<keyword evidence="2" id="KW-1185">Reference proteome</keyword>
<sequence length="115" mass="12617">MSRLRKLGTEAVQVTVHEQETGTRWETGAVQETGTRRETGAVQVIETGRVKAIANVQVTVNVCVWMCGPPSVFLHTVLKPEIWAVCLLGQSGFVTAVSVEKPGRDDRNRENGDLE</sequence>
<dbReference type="EMBL" id="JAKELL010000012">
    <property type="protein sequence ID" value="KAH8995348.1"/>
    <property type="molecule type" value="Genomic_DNA"/>
</dbReference>
<protein>
    <submittedName>
        <fullName evidence="1">Uncharacterized protein</fullName>
    </submittedName>
</protein>
<evidence type="ECO:0000313" key="1">
    <source>
        <dbReference type="EMBL" id="KAH8995348.1"/>
    </source>
</evidence>
<accession>A0AAD4LLL8</accession>
<gene>
    <name evidence="1" type="ORF">EDB92DRAFT_1814664</name>
</gene>
<comment type="caution">
    <text evidence="1">The sequence shown here is derived from an EMBL/GenBank/DDBJ whole genome shotgun (WGS) entry which is preliminary data.</text>
</comment>